<proteinExistence type="inferred from homology"/>
<organism evidence="10 12">
    <name type="scientific">Xanthobacter flavus</name>
    <dbReference type="NCBI Taxonomy" id="281"/>
    <lineage>
        <taxon>Bacteria</taxon>
        <taxon>Pseudomonadati</taxon>
        <taxon>Pseudomonadota</taxon>
        <taxon>Alphaproteobacteria</taxon>
        <taxon>Hyphomicrobiales</taxon>
        <taxon>Xanthobacteraceae</taxon>
        <taxon>Xanthobacter</taxon>
    </lineage>
</organism>
<name>A0A9W6CM39_XANFL</name>
<evidence type="ECO:0000256" key="4">
    <source>
        <dbReference type="ARBA" id="ARBA00022692"/>
    </source>
</evidence>
<keyword evidence="3" id="KW-1003">Cell membrane</keyword>
<dbReference type="RefSeq" id="WP_281807541.1">
    <property type="nucleotide sequence ID" value="NZ_BSDO01000002.1"/>
</dbReference>
<evidence type="ECO:0000256" key="8">
    <source>
        <dbReference type="SAM" id="Phobius"/>
    </source>
</evidence>
<evidence type="ECO:0000256" key="6">
    <source>
        <dbReference type="ARBA" id="ARBA00023136"/>
    </source>
</evidence>
<dbReference type="PANTHER" id="PTHR42703:SF1">
    <property type="entry name" value="NA(+)_H(+) ANTIPORTER SUBUNIT D1"/>
    <property type="match status" value="1"/>
</dbReference>
<comment type="caution">
    <text evidence="10">The sequence shown here is derived from an EMBL/GenBank/DDBJ whole genome shotgun (WGS) entry which is preliminary data.</text>
</comment>
<feature type="transmembrane region" description="Helical" evidence="8">
    <location>
        <begin position="211"/>
        <end position="229"/>
    </location>
</feature>
<feature type="transmembrane region" description="Helical" evidence="8">
    <location>
        <begin position="379"/>
        <end position="399"/>
    </location>
</feature>
<reference evidence="10" key="1">
    <citation type="submission" date="2022-12" db="EMBL/GenBank/DDBJ databases">
        <title>Reference genome sequencing for broad-spectrum identification of bacterial and archaeal isolates by mass spectrometry.</title>
        <authorList>
            <person name="Sekiguchi Y."/>
            <person name="Tourlousse D.M."/>
        </authorList>
    </citation>
    <scope>NUCLEOTIDE SEQUENCE</scope>
    <source>
        <strain evidence="10">301</strain>
    </source>
</reference>
<dbReference type="NCBIfam" id="NF009309">
    <property type="entry name" value="PRK12666.1"/>
    <property type="match status" value="1"/>
</dbReference>
<keyword evidence="4 7" id="KW-0812">Transmembrane</keyword>
<evidence type="ECO:0000313" key="13">
    <source>
        <dbReference type="Proteomes" id="UP001245370"/>
    </source>
</evidence>
<dbReference type="AlphaFoldDB" id="A0A9W6CM39"/>
<dbReference type="InterPro" id="IPR003918">
    <property type="entry name" value="NADH_UbQ_OxRdtase"/>
</dbReference>
<evidence type="ECO:0000313" key="12">
    <source>
        <dbReference type="Proteomes" id="UP001144397"/>
    </source>
</evidence>
<feature type="transmembrane region" description="Helical" evidence="8">
    <location>
        <begin position="168"/>
        <end position="190"/>
    </location>
</feature>
<dbReference type="Proteomes" id="UP001245370">
    <property type="component" value="Unassembled WGS sequence"/>
</dbReference>
<feature type="transmembrane region" description="Helical" evidence="8">
    <location>
        <begin position="419"/>
        <end position="445"/>
    </location>
</feature>
<comment type="similarity">
    <text evidence="2">Belongs to the CPA3 antiporters (TC 2.A.63) subunit D family.</text>
</comment>
<keyword evidence="6 8" id="KW-0472">Membrane</keyword>
<dbReference type="GO" id="GO:0008137">
    <property type="term" value="F:NADH dehydrogenase (ubiquinone) activity"/>
    <property type="evidence" value="ECO:0007669"/>
    <property type="project" value="InterPro"/>
</dbReference>
<dbReference type="Proteomes" id="UP001144397">
    <property type="component" value="Unassembled WGS sequence"/>
</dbReference>
<dbReference type="EMBL" id="BSDO01000002">
    <property type="protein sequence ID" value="GLI22581.1"/>
    <property type="molecule type" value="Genomic_DNA"/>
</dbReference>
<dbReference type="InterPro" id="IPR001750">
    <property type="entry name" value="ND/Mrp_TM"/>
</dbReference>
<dbReference type="Pfam" id="PF00361">
    <property type="entry name" value="Proton_antipo_M"/>
    <property type="match status" value="1"/>
</dbReference>
<evidence type="ECO:0000313" key="11">
    <source>
        <dbReference type="EMBL" id="MDR6331628.1"/>
    </source>
</evidence>
<sequence>MTPAISALDHAIILPVLLPALTAAFLVLALRHHLRRQRIVSLAATGLLLALAIVLFALASDGTVRAYRLGDWPAPYGITLVLDRLSATMLLLTAVLAGCVLIYASGGVDGRGRHFHPLFQFQLMGINGAFLTGDVFNLFVFFEVMLIASYGLMLHGGGPGRLKAGFQYVAINLLASAVFLVGVGLIYAVTGTLNMADLAVKVPQVAPADAALLKTGALLLFLVFATKAALVPLHWWLPATYAGTSAPAAALFMIMTKVGAYAIIRVYGLVFGTGAGPLALAAAPFVMPAALATLVVGTVGLVGSRTLRDLSAFAVIASMGTLLIAVGLFDVEGLSAGLYYLVHSTLAGAALFLIAGIVQEQRGAASDRLIPAPAMGGETLLGGLFFLAAIALVGLPPLSGFIGKVMILQAVRTCAIWPWIWAAILGASLLMTFGFARAGSVLFWASGPVSEPRPLPALPGLAAVMLLLAAIVGWALAAGPATHALSLAARQALDRASYIQAVLPPGPPAASEK</sequence>
<evidence type="ECO:0000256" key="2">
    <source>
        <dbReference type="ARBA" id="ARBA00005346"/>
    </source>
</evidence>
<evidence type="ECO:0000256" key="1">
    <source>
        <dbReference type="ARBA" id="ARBA00004651"/>
    </source>
</evidence>
<keyword evidence="13" id="KW-1185">Reference proteome</keyword>
<feature type="transmembrane region" description="Helical" evidence="8">
    <location>
        <begin position="85"/>
        <end position="104"/>
    </location>
</feature>
<evidence type="ECO:0000259" key="9">
    <source>
        <dbReference type="Pfam" id="PF00361"/>
    </source>
</evidence>
<comment type="subcellular location">
    <subcellularLocation>
        <location evidence="1">Cell membrane</location>
        <topology evidence="1">Multi-pass membrane protein</topology>
    </subcellularLocation>
    <subcellularLocation>
        <location evidence="7">Membrane</location>
        <topology evidence="7">Multi-pass membrane protein</topology>
    </subcellularLocation>
</comment>
<protein>
    <submittedName>
        <fullName evidence="10">Monovalent cation/H+ antiporter subunit D</fullName>
    </submittedName>
    <submittedName>
        <fullName evidence="11">Multicomponent K+:H+ antiporter subunit D</fullName>
    </submittedName>
</protein>
<feature type="transmembrane region" description="Helical" evidence="8">
    <location>
        <begin position="39"/>
        <end position="59"/>
    </location>
</feature>
<feature type="transmembrane region" description="Helical" evidence="8">
    <location>
        <begin position="12"/>
        <end position="30"/>
    </location>
</feature>
<evidence type="ECO:0000313" key="10">
    <source>
        <dbReference type="EMBL" id="GLI22581.1"/>
    </source>
</evidence>
<gene>
    <name evidence="10" type="primary">phaD</name>
    <name evidence="11" type="ORF">GGQ86_000075</name>
    <name evidence="10" type="ORF">XFLAVUS301_22550</name>
</gene>
<dbReference type="EMBL" id="JAVDPY010000001">
    <property type="protein sequence ID" value="MDR6331628.1"/>
    <property type="molecule type" value="Genomic_DNA"/>
</dbReference>
<dbReference type="PANTHER" id="PTHR42703">
    <property type="entry name" value="NADH DEHYDROGENASE"/>
    <property type="match status" value="1"/>
</dbReference>
<accession>A0A9W6CM39</accession>
<feature type="transmembrane region" description="Helical" evidence="8">
    <location>
        <begin position="310"/>
        <end position="331"/>
    </location>
</feature>
<evidence type="ECO:0000256" key="7">
    <source>
        <dbReference type="RuleBase" id="RU000320"/>
    </source>
</evidence>
<evidence type="ECO:0000256" key="3">
    <source>
        <dbReference type="ARBA" id="ARBA00022475"/>
    </source>
</evidence>
<reference evidence="11 13" key="2">
    <citation type="submission" date="2023-07" db="EMBL/GenBank/DDBJ databases">
        <title>Genomic Encyclopedia of Type Strains, Phase IV (KMG-IV): sequencing the most valuable type-strain genomes for metagenomic binning, comparative biology and taxonomic classification.</title>
        <authorList>
            <person name="Goeker M."/>
        </authorList>
    </citation>
    <scope>NUCLEOTIDE SEQUENCE [LARGE SCALE GENOMIC DNA]</scope>
    <source>
        <strain evidence="11 13">DSM 338</strain>
    </source>
</reference>
<dbReference type="GeneID" id="95763045"/>
<keyword evidence="5 8" id="KW-1133">Transmembrane helix</keyword>
<dbReference type="InterPro" id="IPR050586">
    <property type="entry name" value="CPA3_Na-H_Antiporter_D"/>
</dbReference>
<feature type="transmembrane region" description="Helical" evidence="8">
    <location>
        <begin position="285"/>
        <end position="303"/>
    </location>
</feature>
<dbReference type="GO" id="GO:0005886">
    <property type="term" value="C:plasma membrane"/>
    <property type="evidence" value="ECO:0007669"/>
    <property type="project" value="UniProtKB-SubCell"/>
</dbReference>
<evidence type="ECO:0000256" key="5">
    <source>
        <dbReference type="ARBA" id="ARBA00022989"/>
    </source>
</evidence>
<feature type="transmembrane region" description="Helical" evidence="8">
    <location>
        <begin position="457"/>
        <end position="477"/>
    </location>
</feature>
<dbReference type="PRINTS" id="PR01437">
    <property type="entry name" value="NUOXDRDTASE4"/>
</dbReference>
<feature type="transmembrane region" description="Helical" evidence="8">
    <location>
        <begin position="125"/>
        <end position="148"/>
    </location>
</feature>
<dbReference type="GO" id="GO:0042773">
    <property type="term" value="P:ATP synthesis coupled electron transport"/>
    <property type="evidence" value="ECO:0007669"/>
    <property type="project" value="InterPro"/>
</dbReference>
<feature type="transmembrane region" description="Helical" evidence="8">
    <location>
        <begin position="337"/>
        <end position="358"/>
    </location>
</feature>
<feature type="domain" description="NADH:quinone oxidoreductase/Mrp antiporter transmembrane" evidence="9">
    <location>
        <begin position="133"/>
        <end position="427"/>
    </location>
</feature>